<dbReference type="EMBL" id="QRBB01000001">
    <property type="protein sequence ID" value="RDS76984.1"/>
    <property type="molecule type" value="Genomic_DNA"/>
</dbReference>
<dbReference type="InterPro" id="IPR036388">
    <property type="entry name" value="WH-like_DNA-bd_sf"/>
</dbReference>
<feature type="transmembrane region" description="Helical" evidence="2">
    <location>
        <begin position="143"/>
        <end position="171"/>
    </location>
</feature>
<keyword evidence="2" id="KW-0812">Transmembrane</keyword>
<dbReference type="GO" id="GO:0003677">
    <property type="term" value="F:DNA binding"/>
    <property type="evidence" value="ECO:0007669"/>
    <property type="project" value="UniProtKB-KW"/>
</dbReference>
<dbReference type="CDD" id="cd06170">
    <property type="entry name" value="LuxR_C_like"/>
    <property type="match status" value="1"/>
</dbReference>
<organism evidence="4 5">
    <name type="scientific">Alteriqipengyuania lutimaris</name>
    <dbReference type="NCBI Taxonomy" id="1538146"/>
    <lineage>
        <taxon>Bacteria</taxon>
        <taxon>Pseudomonadati</taxon>
        <taxon>Pseudomonadota</taxon>
        <taxon>Alphaproteobacteria</taxon>
        <taxon>Sphingomonadales</taxon>
        <taxon>Erythrobacteraceae</taxon>
        <taxon>Alteriqipengyuania</taxon>
    </lineage>
</organism>
<reference evidence="4 5" key="1">
    <citation type="submission" date="2018-07" db="EMBL/GenBank/DDBJ databases">
        <title>Erythrobacter nanhaiensis sp. nov., a novel member of the genus Erythrobacter isolated from the South China Sea.</title>
        <authorList>
            <person name="Chen X."/>
            <person name="Liu J."/>
        </authorList>
    </citation>
    <scope>NUCLEOTIDE SEQUENCE [LARGE SCALE GENOMIC DNA]</scope>
    <source>
        <strain evidence="4 5">S-5</strain>
    </source>
</reference>
<dbReference type="PRINTS" id="PR00038">
    <property type="entry name" value="HTHLUXR"/>
</dbReference>
<name>A0A395LN99_9SPHN</name>
<dbReference type="OrthoDB" id="7501479at2"/>
<keyword evidence="2" id="KW-1133">Transmembrane helix</keyword>
<keyword evidence="2" id="KW-0472">Membrane</keyword>
<dbReference type="SMART" id="SM00421">
    <property type="entry name" value="HTH_LUXR"/>
    <property type="match status" value="1"/>
</dbReference>
<proteinExistence type="predicted"/>
<keyword evidence="5" id="KW-1185">Reference proteome</keyword>
<keyword evidence="1" id="KW-0238">DNA-binding</keyword>
<dbReference type="AlphaFoldDB" id="A0A395LN99"/>
<dbReference type="SUPFAM" id="SSF46894">
    <property type="entry name" value="C-terminal effector domain of the bipartite response regulators"/>
    <property type="match status" value="1"/>
</dbReference>
<gene>
    <name evidence="4" type="ORF">DL238_04760</name>
</gene>
<dbReference type="InterPro" id="IPR016032">
    <property type="entry name" value="Sig_transdc_resp-reg_C-effctor"/>
</dbReference>
<evidence type="ECO:0000259" key="3">
    <source>
        <dbReference type="PROSITE" id="PS50043"/>
    </source>
</evidence>
<dbReference type="InterPro" id="IPR039420">
    <property type="entry name" value="WalR-like"/>
</dbReference>
<dbReference type="InterPro" id="IPR000792">
    <property type="entry name" value="Tscrpt_reg_LuxR_C"/>
</dbReference>
<dbReference type="Gene3D" id="1.10.10.10">
    <property type="entry name" value="Winged helix-like DNA-binding domain superfamily/Winged helix DNA-binding domain"/>
    <property type="match status" value="1"/>
</dbReference>
<dbReference type="Proteomes" id="UP000254101">
    <property type="component" value="Unassembled WGS sequence"/>
</dbReference>
<sequence>MHCGECVTETIDSDLECVPSSFDRLTERQKEILVLVYQRHSSKEIAQKLDISPKTVDHHLDIARRLLHSSTRLQAARTYWESLPKASLPVVDRSDLEPYGPAARGERQTDEGIVYQPPESHWRPPSGRTLWPDPSNIGPGTRIALILAGALCIILMLGAATALMSGLYTLLTMLRGEPGPG</sequence>
<protein>
    <submittedName>
        <fullName evidence="4">LuxR family transcriptional regulator</fullName>
    </submittedName>
</protein>
<evidence type="ECO:0000313" key="4">
    <source>
        <dbReference type="EMBL" id="RDS76984.1"/>
    </source>
</evidence>
<dbReference type="GO" id="GO:0006355">
    <property type="term" value="P:regulation of DNA-templated transcription"/>
    <property type="evidence" value="ECO:0007669"/>
    <property type="project" value="InterPro"/>
</dbReference>
<evidence type="ECO:0000256" key="1">
    <source>
        <dbReference type="ARBA" id="ARBA00023125"/>
    </source>
</evidence>
<dbReference type="Pfam" id="PF00196">
    <property type="entry name" value="GerE"/>
    <property type="match status" value="1"/>
</dbReference>
<dbReference type="PANTHER" id="PTHR43214">
    <property type="entry name" value="TWO-COMPONENT RESPONSE REGULATOR"/>
    <property type="match status" value="1"/>
</dbReference>
<dbReference type="PROSITE" id="PS50043">
    <property type="entry name" value="HTH_LUXR_2"/>
    <property type="match status" value="1"/>
</dbReference>
<comment type="caution">
    <text evidence="4">The sequence shown here is derived from an EMBL/GenBank/DDBJ whole genome shotgun (WGS) entry which is preliminary data.</text>
</comment>
<evidence type="ECO:0000313" key="5">
    <source>
        <dbReference type="Proteomes" id="UP000254101"/>
    </source>
</evidence>
<feature type="domain" description="HTH luxR-type" evidence="3">
    <location>
        <begin position="18"/>
        <end position="83"/>
    </location>
</feature>
<evidence type="ECO:0000256" key="2">
    <source>
        <dbReference type="SAM" id="Phobius"/>
    </source>
</evidence>
<accession>A0A395LN99</accession>